<dbReference type="GO" id="GO:0016020">
    <property type="term" value="C:membrane"/>
    <property type="evidence" value="ECO:0007669"/>
    <property type="project" value="UniProtKB-SubCell"/>
</dbReference>
<keyword evidence="8" id="KW-0833">Ubl conjugation pathway</keyword>
<evidence type="ECO:0000256" key="10">
    <source>
        <dbReference type="ARBA" id="ARBA00022989"/>
    </source>
</evidence>
<dbReference type="SUPFAM" id="SSF57850">
    <property type="entry name" value="RING/U-box"/>
    <property type="match status" value="1"/>
</dbReference>
<evidence type="ECO:0000256" key="6">
    <source>
        <dbReference type="ARBA" id="ARBA00022723"/>
    </source>
</evidence>
<evidence type="ECO:0000259" key="14">
    <source>
        <dbReference type="PROSITE" id="PS50089"/>
    </source>
</evidence>
<dbReference type="EMBL" id="JANAVB010035418">
    <property type="protein sequence ID" value="KAJ6805483.1"/>
    <property type="molecule type" value="Genomic_DNA"/>
</dbReference>
<keyword evidence="11 13" id="KW-0472">Membrane</keyword>
<organism evidence="15 16">
    <name type="scientific">Iris pallida</name>
    <name type="common">Sweet iris</name>
    <dbReference type="NCBI Taxonomy" id="29817"/>
    <lineage>
        <taxon>Eukaryota</taxon>
        <taxon>Viridiplantae</taxon>
        <taxon>Streptophyta</taxon>
        <taxon>Embryophyta</taxon>
        <taxon>Tracheophyta</taxon>
        <taxon>Spermatophyta</taxon>
        <taxon>Magnoliopsida</taxon>
        <taxon>Liliopsida</taxon>
        <taxon>Asparagales</taxon>
        <taxon>Iridaceae</taxon>
        <taxon>Iridoideae</taxon>
        <taxon>Irideae</taxon>
        <taxon>Iris</taxon>
    </lineage>
</organism>
<evidence type="ECO:0000256" key="9">
    <source>
        <dbReference type="ARBA" id="ARBA00022833"/>
    </source>
</evidence>
<keyword evidence="7 12" id="KW-0863">Zinc-finger</keyword>
<evidence type="ECO:0000256" key="1">
    <source>
        <dbReference type="ARBA" id="ARBA00000900"/>
    </source>
</evidence>
<evidence type="ECO:0000256" key="2">
    <source>
        <dbReference type="ARBA" id="ARBA00004141"/>
    </source>
</evidence>
<evidence type="ECO:0000313" key="15">
    <source>
        <dbReference type="EMBL" id="KAJ6805483.1"/>
    </source>
</evidence>
<reference evidence="15" key="2">
    <citation type="submission" date="2023-04" db="EMBL/GenBank/DDBJ databases">
        <authorList>
            <person name="Bruccoleri R.E."/>
            <person name="Oakeley E.J."/>
            <person name="Faust A.-M."/>
            <person name="Dessus-Babus S."/>
            <person name="Altorfer M."/>
            <person name="Burckhardt D."/>
            <person name="Oertli M."/>
            <person name="Naumann U."/>
            <person name="Petersen F."/>
            <person name="Wong J."/>
        </authorList>
    </citation>
    <scope>NUCLEOTIDE SEQUENCE</scope>
    <source>
        <strain evidence="15">GSM-AAB239-AS_SAM_17_03QT</strain>
        <tissue evidence="15">Leaf</tissue>
    </source>
</reference>
<evidence type="ECO:0000256" key="12">
    <source>
        <dbReference type="PROSITE-ProRule" id="PRU00175"/>
    </source>
</evidence>
<gene>
    <name evidence="15" type="ORF">M6B38_180710</name>
</gene>
<comment type="caution">
    <text evidence="15">The sequence shown here is derived from an EMBL/GenBank/DDBJ whole genome shotgun (WGS) entry which is preliminary data.</text>
</comment>
<feature type="transmembrane region" description="Helical" evidence="13">
    <location>
        <begin position="282"/>
        <end position="305"/>
    </location>
</feature>
<keyword evidence="10 13" id="KW-1133">Transmembrane helix</keyword>
<dbReference type="Pfam" id="PF12483">
    <property type="entry name" value="GIDE"/>
    <property type="match status" value="1"/>
</dbReference>
<evidence type="ECO:0000256" key="5">
    <source>
        <dbReference type="ARBA" id="ARBA00022692"/>
    </source>
</evidence>
<dbReference type="PANTHER" id="PTHR47355">
    <property type="entry name" value="E3 UBIQUITIN-PROTEIN LIGASE SPL2"/>
    <property type="match status" value="1"/>
</dbReference>
<comment type="subcellular location">
    <subcellularLocation>
        <location evidence="2">Membrane</location>
        <topology evidence="2">Multi-pass membrane protein</topology>
    </subcellularLocation>
</comment>
<dbReference type="EC" id="2.3.2.27" evidence="3"/>
<dbReference type="GO" id="GO:0061630">
    <property type="term" value="F:ubiquitin protein ligase activity"/>
    <property type="evidence" value="ECO:0007669"/>
    <property type="project" value="UniProtKB-EC"/>
</dbReference>
<dbReference type="InterPro" id="IPR022170">
    <property type="entry name" value="MUL1-like"/>
</dbReference>
<evidence type="ECO:0000256" key="13">
    <source>
        <dbReference type="SAM" id="Phobius"/>
    </source>
</evidence>
<dbReference type="InterPro" id="IPR044247">
    <property type="entry name" value="SPL2-like"/>
</dbReference>
<dbReference type="GO" id="GO:0008270">
    <property type="term" value="F:zinc ion binding"/>
    <property type="evidence" value="ECO:0007669"/>
    <property type="project" value="UniProtKB-KW"/>
</dbReference>
<keyword evidence="5 13" id="KW-0812">Transmembrane</keyword>
<evidence type="ECO:0000256" key="11">
    <source>
        <dbReference type="ARBA" id="ARBA00023136"/>
    </source>
</evidence>
<evidence type="ECO:0000256" key="4">
    <source>
        <dbReference type="ARBA" id="ARBA00022679"/>
    </source>
</evidence>
<dbReference type="PROSITE" id="PS50089">
    <property type="entry name" value="ZF_RING_2"/>
    <property type="match status" value="1"/>
</dbReference>
<dbReference type="CDD" id="cd23145">
    <property type="entry name" value="RING-HC_SPL2-like"/>
    <property type="match status" value="1"/>
</dbReference>
<reference evidence="15" key="1">
    <citation type="journal article" date="2023" name="GigaByte">
        <title>Genome assembly of the bearded iris, Iris pallida Lam.</title>
        <authorList>
            <person name="Bruccoleri R.E."/>
            <person name="Oakeley E.J."/>
            <person name="Faust A.M.E."/>
            <person name="Altorfer M."/>
            <person name="Dessus-Babus S."/>
            <person name="Burckhardt D."/>
            <person name="Oertli M."/>
            <person name="Naumann U."/>
            <person name="Petersen F."/>
            <person name="Wong J."/>
        </authorList>
    </citation>
    <scope>NUCLEOTIDE SEQUENCE</scope>
    <source>
        <strain evidence="15">GSM-AAB239-AS_SAM_17_03QT</strain>
    </source>
</reference>
<keyword evidence="4" id="KW-0808">Transferase</keyword>
<keyword evidence="9" id="KW-0862">Zinc</keyword>
<dbReference type="InterPro" id="IPR013083">
    <property type="entry name" value="Znf_RING/FYVE/PHD"/>
</dbReference>
<keyword evidence="16" id="KW-1185">Reference proteome</keyword>
<protein>
    <recommendedName>
        <fullName evidence="3">RING-type E3 ubiquitin transferase</fullName>
        <ecNumber evidence="3">2.3.2.27</ecNumber>
    </recommendedName>
</protein>
<dbReference type="InterPro" id="IPR001841">
    <property type="entry name" value="Znf_RING"/>
</dbReference>
<dbReference type="Pfam" id="PF13920">
    <property type="entry name" value="zf-C3HC4_3"/>
    <property type="match status" value="1"/>
</dbReference>
<keyword evidence="6" id="KW-0479">Metal-binding</keyword>
<dbReference type="Gene3D" id="3.30.40.10">
    <property type="entry name" value="Zinc/RING finger domain, C3HC4 (zinc finger)"/>
    <property type="match status" value="1"/>
</dbReference>
<comment type="catalytic activity">
    <reaction evidence="1">
        <text>S-ubiquitinyl-[E2 ubiquitin-conjugating enzyme]-L-cysteine + [acceptor protein]-L-lysine = [E2 ubiquitin-conjugating enzyme]-L-cysteine + N(6)-ubiquitinyl-[acceptor protein]-L-lysine.</text>
        <dbReference type="EC" id="2.3.2.27"/>
    </reaction>
</comment>
<evidence type="ECO:0000313" key="16">
    <source>
        <dbReference type="Proteomes" id="UP001140949"/>
    </source>
</evidence>
<evidence type="ECO:0000256" key="7">
    <source>
        <dbReference type="ARBA" id="ARBA00022771"/>
    </source>
</evidence>
<dbReference type="PANTHER" id="PTHR47355:SF1">
    <property type="entry name" value="E3 UBIQUITIN-PROTEIN LIGASE SPL2"/>
    <property type="match status" value="1"/>
</dbReference>
<feature type="domain" description="RING-type" evidence="14">
    <location>
        <begin position="341"/>
        <end position="381"/>
    </location>
</feature>
<accession>A0AAX6EN90</accession>
<dbReference type="GO" id="GO:0016567">
    <property type="term" value="P:protein ubiquitination"/>
    <property type="evidence" value="ECO:0007669"/>
    <property type="project" value="InterPro"/>
</dbReference>
<dbReference type="AlphaFoldDB" id="A0AAX6EN90"/>
<sequence length="393" mass="43440">MLRPRKGSKDLTCLGKRKRTRKRMSDHYRTTAAALVRVAAAWDGAVVGVALAICAVGSLAKYFSTSASLRRIAAAPSPSISDLRSLLLPSPSDVDRDGTLVVVRGTVSAVERAIVADSSGERGVIVQRTQTCMYNQRRGIFGWSFDFIFLFKPLKQQWSSSLKSVPFILVEGGRLPHSGSVHVLLDDSAHPLPLRTVYGHLHPVQAIPCTVINAIFGIRYPVALLDEEKILPVGKEITAVGFCSTRDGTLEIKSCSDLPCFLSNLTKVEIETALGVETKFQLWRGVVLGALSIGILGYAVSRNWWRWKAWREMRRRNRELREALLQSSSDTESDVPEGELCVICLMRRKRSAFIPCGHLLCCPSCAIHVELDSSPKCPLCRQSIRSSIRIHDS</sequence>
<evidence type="ECO:0000256" key="8">
    <source>
        <dbReference type="ARBA" id="ARBA00022786"/>
    </source>
</evidence>
<dbReference type="Proteomes" id="UP001140949">
    <property type="component" value="Unassembled WGS sequence"/>
</dbReference>
<evidence type="ECO:0000256" key="3">
    <source>
        <dbReference type="ARBA" id="ARBA00012483"/>
    </source>
</evidence>
<proteinExistence type="predicted"/>
<name>A0AAX6EN90_IRIPA</name>